<dbReference type="GO" id="GO:0005524">
    <property type="term" value="F:ATP binding"/>
    <property type="evidence" value="ECO:0007669"/>
    <property type="project" value="UniProtKB-KW"/>
</dbReference>
<evidence type="ECO:0000313" key="11">
    <source>
        <dbReference type="Proteomes" id="UP000260773"/>
    </source>
</evidence>
<dbReference type="GO" id="GO:0016740">
    <property type="term" value="F:transferase activity"/>
    <property type="evidence" value="ECO:0007669"/>
    <property type="project" value="UniProtKB-ARBA"/>
</dbReference>
<dbReference type="GO" id="GO:0004821">
    <property type="term" value="F:histidine-tRNA ligase activity"/>
    <property type="evidence" value="ECO:0007669"/>
    <property type="project" value="UniProtKB-UniRule"/>
</dbReference>
<dbReference type="Pfam" id="PF13393">
    <property type="entry name" value="tRNA-synt_His"/>
    <property type="match status" value="1"/>
</dbReference>
<dbReference type="GO" id="GO:0140096">
    <property type="term" value="F:catalytic activity, acting on a protein"/>
    <property type="evidence" value="ECO:0007669"/>
    <property type="project" value="UniProtKB-ARBA"/>
</dbReference>
<comment type="caution">
    <text evidence="10">The sequence shown here is derived from an EMBL/GenBank/DDBJ whole genome shotgun (WGS) entry which is preliminary data.</text>
</comment>
<feature type="binding site" evidence="8">
    <location>
        <position position="137"/>
    </location>
    <ligand>
        <name>L-histidine</name>
        <dbReference type="ChEBI" id="CHEBI:57595"/>
    </ligand>
</feature>
<dbReference type="PROSITE" id="PS50862">
    <property type="entry name" value="AA_TRNA_LIGASE_II"/>
    <property type="match status" value="1"/>
</dbReference>
<feature type="binding site" evidence="8">
    <location>
        <position position="141"/>
    </location>
    <ligand>
        <name>L-histidine</name>
        <dbReference type="ChEBI" id="CHEBI:57595"/>
    </ligand>
</feature>
<dbReference type="SUPFAM" id="SSF55681">
    <property type="entry name" value="Class II aaRS and biotin synthetases"/>
    <property type="match status" value="1"/>
</dbReference>
<comment type="similarity">
    <text evidence="1">Belongs to the class-II aminoacyl-tRNA synthetase family.</text>
</comment>
<keyword evidence="10" id="KW-0436">Ligase</keyword>
<dbReference type="Gene3D" id="3.30.930.10">
    <property type="entry name" value="Bira Bifunctional Protein, Domain 2"/>
    <property type="match status" value="1"/>
</dbReference>
<feature type="binding site" evidence="8">
    <location>
        <position position="291"/>
    </location>
    <ligand>
        <name>L-histidine</name>
        <dbReference type="ChEBI" id="CHEBI:57595"/>
    </ligand>
</feature>
<keyword evidence="3" id="KW-0547">Nucleotide-binding</keyword>
<evidence type="ECO:0000256" key="2">
    <source>
        <dbReference type="ARBA" id="ARBA00012815"/>
    </source>
</evidence>
<evidence type="ECO:0000256" key="4">
    <source>
        <dbReference type="ARBA" id="ARBA00022840"/>
    </source>
</evidence>
<dbReference type="PANTHER" id="PTHR11476:SF7">
    <property type="entry name" value="HISTIDINE--TRNA LIGASE"/>
    <property type="match status" value="1"/>
</dbReference>
<dbReference type="CDD" id="cd00773">
    <property type="entry name" value="HisRS-like_core"/>
    <property type="match status" value="1"/>
</dbReference>
<dbReference type="PIRSF" id="PIRSF001549">
    <property type="entry name" value="His-tRNA_synth"/>
    <property type="match status" value="1"/>
</dbReference>
<dbReference type="InterPro" id="IPR045864">
    <property type="entry name" value="aa-tRNA-synth_II/BPL/LPL"/>
</dbReference>
<feature type="binding site" evidence="8">
    <location>
        <begin position="93"/>
        <end position="95"/>
    </location>
    <ligand>
        <name>L-histidine</name>
        <dbReference type="ChEBI" id="CHEBI:57595"/>
    </ligand>
</feature>
<organism evidence="10 11">
    <name type="scientific">Coprococcus catus</name>
    <dbReference type="NCBI Taxonomy" id="116085"/>
    <lineage>
        <taxon>Bacteria</taxon>
        <taxon>Bacillati</taxon>
        <taxon>Bacillota</taxon>
        <taxon>Clostridia</taxon>
        <taxon>Lachnospirales</taxon>
        <taxon>Lachnospiraceae</taxon>
        <taxon>Coprococcus</taxon>
    </lineage>
</organism>
<accession>A0A3E2TQF9</accession>
<evidence type="ECO:0000256" key="5">
    <source>
        <dbReference type="ARBA" id="ARBA00022917"/>
    </source>
</evidence>
<keyword evidence="5" id="KW-0648">Protein biosynthesis</keyword>
<dbReference type="AlphaFoldDB" id="A0A3E2TQF9"/>
<evidence type="ECO:0000256" key="8">
    <source>
        <dbReference type="PIRSR" id="PIRSR001549-1"/>
    </source>
</evidence>
<sequence>MKFIKTPVKGMCDMLPADMRLREHILQMIKTSYASYGFMQIETPVMEHIENLTSKQGGDNEKLIFKVMKRGADLTRAIEAGKQEFADNGLRYDLTVPLARYYANNKEKLPTPFKALQIGNVWRADNPQKGRFRQFTQCDIDILGDDTNLAEIELIAATSDMLSQIFSEVGITDFTIHINDRQILRAAALQAGFEEEAIGSVLISLDKYDKIGLEGIRKELIENGYAEDVVTRYLAIYESLQGDVTCGDFCSDIAENYLDRKVVEGVDDIISCAKAMINEHVKITFDPTLVRGMGYYTGTIFEISIDGYNFSIAGGGRYDKMIGKFCGQDVSACGFSIGFERIITILKDKLETVTPVSEKNLAILIGKNVPLDRKLEIFKRAKALRAEGTTVTIQPMRKNMKQQIEKLEAEGFKEFEKVYND</sequence>
<evidence type="ECO:0000256" key="1">
    <source>
        <dbReference type="ARBA" id="ARBA00008226"/>
    </source>
</evidence>
<evidence type="ECO:0000259" key="9">
    <source>
        <dbReference type="PROSITE" id="PS50862"/>
    </source>
</evidence>
<proteinExistence type="inferred from homology"/>
<name>A0A3E2TQF9_9FIRM</name>
<feature type="domain" description="Aminoacyl-transfer RNA synthetases class-II family profile" evidence="9">
    <location>
        <begin position="19"/>
        <end position="355"/>
    </location>
</feature>
<feature type="binding site" evidence="8">
    <location>
        <begin position="295"/>
        <end position="296"/>
    </location>
    <ligand>
        <name>L-histidine</name>
        <dbReference type="ChEBI" id="CHEBI:57595"/>
    </ligand>
</feature>
<dbReference type="NCBIfam" id="TIGR00442">
    <property type="entry name" value="hisS"/>
    <property type="match status" value="1"/>
</dbReference>
<keyword evidence="4" id="KW-0067">ATP-binding</keyword>
<evidence type="ECO:0000256" key="7">
    <source>
        <dbReference type="NCBIfam" id="TIGR00442"/>
    </source>
</evidence>
<gene>
    <name evidence="10" type="primary">hisS</name>
    <name evidence="10" type="ORF">DW070_05050</name>
</gene>
<dbReference type="Proteomes" id="UP000260773">
    <property type="component" value="Unassembled WGS sequence"/>
</dbReference>
<evidence type="ECO:0000256" key="3">
    <source>
        <dbReference type="ARBA" id="ARBA00022741"/>
    </source>
</evidence>
<evidence type="ECO:0000313" key="10">
    <source>
        <dbReference type="EMBL" id="RGB80919.1"/>
    </source>
</evidence>
<dbReference type="InterPro" id="IPR006195">
    <property type="entry name" value="aa-tRNA-synth_II"/>
</dbReference>
<dbReference type="InterPro" id="IPR041715">
    <property type="entry name" value="HisRS-like_core"/>
</dbReference>
<reference evidence="10 11" key="1">
    <citation type="submission" date="2018-08" db="EMBL/GenBank/DDBJ databases">
        <title>A genome reference for cultivated species of the human gut microbiota.</title>
        <authorList>
            <person name="Zou Y."/>
            <person name="Xue W."/>
            <person name="Luo G."/>
        </authorList>
    </citation>
    <scope>NUCLEOTIDE SEQUENCE [LARGE SCALE GENOMIC DNA]</scope>
    <source>
        <strain evidence="10 11">AF45-17</strain>
    </source>
</reference>
<dbReference type="InterPro" id="IPR015807">
    <property type="entry name" value="His-tRNA-ligase"/>
</dbReference>
<dbReference type="PANTHER" id="PTHR11476">
    <property type="entry name" value="HISTIDYL-TRNA SYNTHETASE"/>
    <property type="match status" value="1"/>
</dbReference>
<comment type="catalytic activity">
    <reaction evidence="6">
        <text>tRNA(His) + L-histidine + ATP = L-histidyl-tRNA(His) + AMP + diphosphate + H(+)</text>
        <dbReference type="Rhea" id="RHEA:17313"/>
        <dbReference type="Rhea" id="RHEA-COMP:9665"/>
        <dbReference type="Rhea" id="RHEA-COMP:9689"/>
        <dbReference type="ChEBI" id="CHEBI:15378"/>
        <dbReference type="ChEBI" id="CHEBI:30616"/>
        <dbReference type="ChEBI" id="CHEBI:33019"/>
        <dbReference type="ChEBI" id="CHEBI:57595"/>
        <dbReference type="ChEBI" id="CHEBI:78442"/>
        <dbReference type="ChEBI" id="CHEBI:78527"/>
        <dbReference type="ChEBI" id="CHEBI:456215"/>
        <dbReference type="EC" id="6.1.1.21"/>
    </reaction>
</comment>
<feature type="binding site" evidence="8">
    <location>
        <position position="123"/>
    </location>
    <ligand>
        <name>L-histidine</name>
        <dbReference type="ChEBI" id="CHEBI:57595"/>
    </ligand>
</feature>
<dbReference type="EMBL" id="QVEP01000008">
    <property type="protein sequence ID" value="RGB80919.1"/>
    <property type="molecule type" value="Genomic_DNA"/>
</dbReference>
<dbReference type="GO" id="GO:0005737">
    <property type="term" value="C:cytoplasm"/>
    <property type="evidence" value="ECO:0007669"/>
    <property type="project" value="UniProtKB-UniRule"/>
</dbReference>
<dbReference type="EC" id="6.1.1.21" evidence="2 7"/>
<dbReference type="InterPro" id="IPR004516">
    <property type="entry name" value="HisRS/HisZ"/>
</dbReference>
<evidence type="ECO:0000256" key="6">
    <source>
        <dbReference type="ARBA" id="ARBA00047639"/>
    </source>
</evidence>
<dbReference type="GO" id="GO:0006427">
    <property type="term" value="P:histidyl-tRNA aminoacylation"/>
    <property type="evidence" value="ECO:0007669"/>
    <property type="project" value="UniProtKB-UniRule"/>
</dbReference>
<protein>
    <recommendedName>
        <fullName evidence="2 7">Histidine--tRNA ligase</fullName>
        <ecNumber evidence="2 7">6.1.1.21</ecNumber>
    </recommendedName>
</protein>